<dbReference type="AlphaFoldDB" id="A0A3S5FHD5"/>
<evidence type="ECO:0000313" key="2">
    <source>
        <dbReference type="Proteomes" id="UP000784294"/>
    </source>
</evidence>
<gene>
    <name evidence="1" type="ORF">PXEA_LOCUS37224</name>
</gene>
<dbReference type="EMBL" id="CAAALY010285170">
    <property type="protein sequence ID" value="VEL43784.1"/>
    <property type="molecule type" value="Genomic_DNA"/>
</dbReference>
<reference evidence="1" key="1">
    <citation type="submission" date="2018-11" db="EMBL/GenBank/DDBJ databases">
        <authorList>
            <consortium name="Pathogen Informatics"/>
        </authorList>
    </citation>
    <scope>NUCLEOTIDE SEQUENCE</scope>
</reference>
<proteinExistence type="predicted"/>
<accession>A0A3S5FHD5</accession>
<dbReference type="Proteomes" id="UP000784294">
    <property type="component" value="Unassembled WGS sequence"/>
</dbReference>
<organism evidence="1 2">
    <name type="scientific">Protopolystoma xenopodis</name>
    <dbReference type="NCBI Taxonomy" id="117903"/>
    <lineage>
        <taxon>Eukaryota</taxon>
        <taxon>Metazoa</taxon>
        <taxon>Spiralia</taxon>
        <taxon>Lophotrochozoa</taxon>
        <taxon>Platyhelminthes</taxon>
        <taxon>Monogenea</taxon>
        <taxon>Polyopisthocotylea</taxon>
        <taxon>Polystomatidea</taxon>
        <taxon>Polystomatidae</taxon>
        <taxon>Protopolystoma</taxon>
    </lineage>
</organism>
<evidence type="ECO:0000313" key="1">
    <source>
        <dbReference type="EMBL" id="VEL43784.1"/>
    </source>
</evidence>
<protein>
    <submittedName>
        <fullName evidence="1">Uncharacterized protein</fullName>
    </submittedName>
</protein>
<keyword evidence="2" id="KW-1185">Reference proteome</keyword>
<comment type="caution">
    <text evidence="1">The sequence shown here is derived from an EMBL/GenBank/DDBJ whole genome shotgun (WGS) entry which is preliminary data.</text>
</comment>
<sequence length="217" mass="24609">MRTGRLGVNPVEARRWPYAPIPEYRNEPSYSALGSESSSVVFSLFFSSVNHFKRDTAHSEDSEDEVGLADIAESGSSGRRYQCAEEVTRRKSGISSFGLLAQARIFMARCTRLVNLIQGRLLQVCLSEADRQTNRRRSTLAMTPPEIKRRSARISHSDPSHVHPCWNRRMSLALSNLYGHGKSYFRVQYTSKWALSDSINEAESSIFMFYGLILLYS</sequence>
<name>A0A3S5FHD5_9PLAT</name>